<dbReference type="Pfam" id="PF03763">
    <property type="entry name" value="Remorin_C"/>
    <property type="match status" value="1"/>
</dbReference>
<dbReference type="OrthoDB" id="648416at2759"/>
<dbReference type="InterPro" id="IPR005516">
    <property type="entry name" value="Remorin_C"/>
</dbReference>
<dbReference type="OMA" id="MYLPNYS"/>
<feature type="compositionally biased region" description="Polar residues" evidence="2">
    <location>
        <begin position="1"/>
        <end position="11"/>
    </location>
</feature>
<feature type="region of interest" description="Disordered" evidence="2">
    <location>
        <begin position="88"/>
        <end position="137"/>
    </location>
</feature>
<dbReference type="Gramene" id="KFK30319">
    <property type="protein sequence ID" value="KFK30319"/>
    <property type="gene ID" value="AALP_AA7G246400"/>
</dbReference>
<dbReference type="AlphaFoldDB" id="A0A087GKB7"/>
<reference evidence="5" key="1">
    <citation type="journal article" date="2015" name="Nat. Plants">
        <title>Genome expansion of Arabis alpina linked with retrotransposition and reduced symmetric DNA methylation.</title>
        <authorList>
            <person name="Willing E.M."/>
            <person name="Rawat V."/>
            <person name="Mandakova T."/>
            <person name="Maumus F."/>
            <person name="James G.V."/>
            <person name="Nordstroem K.J."/>
            <person name="Becker C."/>
            <person name="Warthmann N."/>
            <person name="Chica C."/>
            <person name="Szarzynska B."/>
            <person name="Zytnicki M."/>
            <person name="Albani M.C."/>
            <person name="Kiefer C."/>
            <person name="Bergonzi S."/>
            <person name="Castaings L."/>
            <person name="Mateos J.L."/>
            <person name="Berns M.C."/>
            <person name="Bujdoso N."/>
            <person name="Piofczyk T."/>
            <person name="de Lorenzo L."/>
            <person name="Barrero-Sicilia C."/>
            <person name="Mateos I."/>
            <person name="Piednoel M."/>
            <person name="Hagmann J."/>
            <person name="Chen-Min-Tao R."/>
            <person name="Iglesias-Fernandez R."/>
            <person name="Schuster S.C."/>
            <person name="Alonso-Blanco C."/>
            <person name="Roudier F."/>
            <person name="Carbonero P."/>
            <person name="Paz-Ares J."/>
            <person name="Davis S.J."/>
            <person name="Pecinka A."/>
            <person name="Quesneville H."/>
            <person name="Colot V."/>
            <person name="Lysak M.A."/>
            <person name="Weigel D."/>
            <person name="Coupland G."/>
            <person name="Schneeberger K."/>
        </authorList>
    </citation>
    <scope>NUCLEOTIDE SEQUENCE [LARGE SCALE GENOMIC DNA]</scope>
    <source>
        <strain evidence="5">cv. Pajares</strain>
    </source>
</reference>
<feature type="compositionally biased region" description="Acidic residues" evidence="2">
    <location>
        <begin position="215"/>
        <end position="227"/>
    </location>
</feature>
<dbReference type="eggNOG" id="ENOG502RFM7">
    <property type="taxonomic scope" value="Eukaryota"/>
</dbReference>
<comment type="similarity">
    <text evidence="1">Belongs to the remorin family.</text>
</comment>
<evidence type="ECO:0000259" key="3">
    <source>
        <dbReference type="Pfam" id="PF03763"/>
    </source>
</evidence>
<dbReference type="PANTHER" id="PTHR31471:SF2">
    <property type="entry name" value="REMORIN FAMILY PROTEIN"/>
    <property type="match status" value="1"/>
</dbReference>
<sequence>MRKTSVSSNSFGGFLSPGAPNYSDNKGWSSERVPPQTVINGGGGRRYIGSSTSALTTPFYSGRSIPSKWEDAERWICSPVSMYPHTQGVCKNSSVMSSDSQRRQKSKSGPIVPPTLLLPHHHPPPSSSLGSGGGGGGCYHYSPRMRSLDGVNHPQGSSMKSLLVVGSPFSTGVLEADRVFRGSVGGGLGHGHSRSWVDLMSEETSSLSSKSDTEEKGEDTKEEEEEMTTAMQSPVVSRRDMATQMSPEEESNDNKSSPMVVSVIEPPPCSSRGSEVREVKMDKGARMIKRPKRRVIMSTRVIRREQPEVEDNSDSSSWDISEPAMNLSKLQREEAKIAAWENLQKAKAEAAIRKLEVKLEKKKSASMDKILNKLQTAKLKAQEMRRSSVSSDQEQGGNQQQISKNSMKITHLVRRHTFMTPFITCFAPRVDCRKSSSAV</sequence>
<protein>
    <recommendedName>
        <fullName evidence="3">Remorin C-terminal domain-containing protein</fullName>
    </recommendedName>
</protein>
<evidence type="ECO:0000313" key="5">
    <source>
        <dbReference type="Proteomes" id="UP000029120"/>
    </source>
</evidence>
<accession>A0A087GKB7</accession>
<evidence type="ECO:0000256" key="1">
    <source>
        <dbReference type="ARBA" id="ARBA00005711"/>
    </source>
</evidence>
<evidence type="ECO:0000313" key="4">
    <source>
        <dbReference type="EMBL" id="KFK30319.1"/>
    </source>
</evidence>
<dbReference type="Proteomes" id="UP000029120">
    <property type="component" value="Chromosome 7"/>
</dbReference>
<dbReference type="PANTHER" id="PTHR31471">
    <property type="entry name" value="OS02G0116800 PROTEIN"/>
    <property type="match status" value="1"/>
</dbReference>
<evidence type="ECO:0000256" key="2">
    <source>
        <dbReference type="SAM" id="MobiDB-lite"/>
    </source>
</evidence>
<name>A0A087GKB7_ARAAL</name>
<feature type="region of interest" description="Disordered" evidence="2">
    <location>
        <begin position="381"/>
        <end position="407"/>
    </location>
</feature>
<proteinExistence type="inferred from homology"/>
<feature type="region of interest" description="Disordered" evidence="2">
    <location>
        <begin position="185"/>
        <end position="279"/>
    </location>
</feature>
<dbReference type="EMBL" id="CM002875">
    <property type="protein sequence ID" value="KFK30319.1"/>
    <property type="molecule type" value="Genomic_DNA"/>
</dbReference>
<feature type="compositionally biased region" description="Polar residues" evidence="2">
    <location>
        <begin position="387"/>
        <end position="407"/>
    </location>
</feature>
<feature type="compositionally biased region" description="Low complexity" evidence="2">
    <location>
        <begin position="198"/>
        <end position="210"/>
    </location>
</feature>
<gene>
    <name evidence="4" type="ordered locus">AALP_Aa7g246400</name>
</gene>
<organism evidence="4 5">
    <name type="scientific">Arabis alpina</name>
    <name type="common">Alpine rock-cress</name>
    <dbReference type="NCBI Taxonomy" id="50452"/>
    <lineage>
        <taxon>Eukaryota</taxon>
        <taxon>Viridiplantae</taxon>
        <taxon>Streptophyta</taxon>
        <taxon>Embryophyta</taxon>
        <taxon>Tracheophyta</taxon>
        <taxon>Spermatophyta</taxon>
        <taxon>Magnoliopsida</taxon>
        <taxon>eudicotyledons</taxon>
        <taxon>Gunneridae</taxon>
        <taxon>Pentapetalae</taxon>
        <taxon>rosids</taxon>
        <taxon>malvids</taxon>
        <taxon>Brassicales</taxon>
        <taxon>Brassicaceae</taxon>
        <taxon>Arabideae</taxon>
        <taxon>Arabis</taxon>
    </lineage>
</organism>
<feature type="region of interest" description="Disordered" evidence="2">
    <location>
        <begin position="1"/>
        <end position="45"/>
    </location>
</feature>
<feature type="domain" description="Remorin C-terminal" evidence="3">
    <location>
        <begin position="312"/>
        <end position="412"/>
    </location>
</feature>
<keyword evidence="5" id="KW-1185">Reference proteome</keyword>